<evidence type="ECO:0000313" key="1">
    <source>
        <dbReference type="EMBL" id="GJS71426.1"/>
    </source>
</evidence>
<dbReference type="InterPro" id="IPR043502">
    <property type="entry name" value="DNA/RNA_pol_sf"/>
</dbReference>
<dbReference type="SUPFAM" id="SSF56672">
    <property type="entry name" value="DNA/RNA polymerases"/>
    <property type="match status" value="1"/>
</dbReference>
<dbReference type="EMBL" id="BQNB010010006">
    <property type="protein sequence ID" value="GJS71426.1"/>
    <property type="molecule type" value="Genomic_DNA"/>
</dbReference>
<dbReference type="Proteomes" id="UP001151760">
    <property type="component" value="Unassembled WGS sequence"/>
</dbReference>
<accession>A0ABQ4Y1L9</accession>
<keyword evidence="2" id="KW-1185">Reference proteome</keyword>
<proteinExistence type="predicted"/>
<reference evidence="1" key="1">
    <citation type="journal article" date="2022" name="Int. J. Mol. Sci.">
        <title>Draft Genome of Tanacetum Coccineum: Genomic Comparison of Closely Related Tanacetum-Family Plants.</title>
        <authorList>
            <person name="Yamashiro T."/>
            <person name="Shiraishi A."/>
            <person name="Nakayama K."/>
            <person name="Satake H."/>
        </authorList>
    </citation>
    <scope>NUCLEOTIDE SEQUENCE</scope>
</reference>
<evidence type="ECO:0008006" key="3">
    <source>
        <dbReference type="Google" id="ProtNLM"/>
    </source>
</evidence>
<evidence type="ECO:0000313" key="2">
    <source>
        <dbReference type="Proteomes" id="UP001151760"/>
    </source>
</evidence>
<dbReference type="CDD" id="cd09272">
    <property type="entry name" value="RNase_HI_RT_Ty1"/>
    <property type="match status" value="1"/>
</dbReference>
<comment type="caution">
    <text evidence="1">The sequence shown here is derived from an EMBL/GenBank/DDBJ whole genome shotgun (WGS) entry which is preliminary data.</text>
</comment>
<reference evidence="1" key="2">
    <citation type="submission" date="2022-01" db="EMBL/GenBank/DDBJ databases">
        <authorList>
            <person name="Yamashiro T."/>
            <person name="Shiraishi A."/>
            <person name="Satake H."/>
            <person name="Nakayama K."/>
        </authorList>
    </citation>
    <scope>NUCLEOTIDE SEQUENCE</scope>
</reference>
<dbReference type="PANTHER" id="PTHR11439:SF495">
    <property type="entry name" value="REVERSE TRANSCRIPTASE, RNA-DEPENDENT DNA POLYMERASE-RELATED"/>
    <property type="match status" value="1"/>
</dbReference>
<sequence length="611" mass="68286">MVPPNNLGPNLNEKSVNETQYRGMIGSLMYLTASRPDIQFSTCLCARYHANPKESHLIAVKRIFKYLKGTHSLGLWYPKCSGFDLKGYSNSDYAGCNMDRKSTSGACQLLGGKLVCWSAKKHQYVAMSSTEVEYVAAAGCCANVLRMKSQFTYYDIIYKKVPIFYDNTSAIAISNNPVLHSRTKHIDIRYHFIRDHILKGDIELHFIPTQYQLVDIFTKPLNELTFKRMIVELGHIVNKLNWGLQHIAGIDVSVLRVVFMISCIDDESGFLGSGRGCAEFEIEQVAVASTKIIGNVGRVSMGFIDSIPMQNTTTPICKPSKFADGTSKGTAYEDVTMTKNPVNQVDNTPDNVVSPSYHTKLRPTSFTMANLRKLKANVPNDTDYEIWLPLYLVDEKNKDHNKEEPSFTQIFKRTRQRKEGNVYANTNDDTENKIEKMRNYNPPEDESAPADPFLAVMNKEYDGHRRLFGRGVTNTLIKKVNGDGSASAVLREIVKSPTGCVSTGFTDYIPMQNTTTPICEPSKFADGTSKGTADQDMTMTNNPVNQNGSEQVDNTLVNMVPPSCATKLRPTSSIMANLQKLKASVPNDADYDVRFPLDSVHEVNKRMKNSL</sequence>
<name>A0ABQ4Y1L9_9ASTR</name>
<protein>
    <recommendedName>
        <fullName evidence="3">Retrovirus-related Pol polyprotein from transposon TNT 1-94</fullName>
    </recommendedName>
</protein>
<organism evidence="1 2">
    <name type="scientific">Tanacetum coccineum</name>
    <dbReference type="NCBI Taxonomy" id="301880"/>
    <lineage>
        <taxon>Eukaryota</taxon>
        <taxon>Viridiplantae</taxon>
        <taxon>Streptophyta</taxon>
        <taxon>Embryophyta</taxon>
        <taxon>Tracheophyta</taxon>
        <taxon>Spermatophyta</taxon>
        <taxon>Magnoliopsida</taxon>
        <taxon>eudicotyledons</taxon>
        <taxon>Gunneridae</taxon>
        <taxon>Pentapetalae</taxon>
        <taxon>asterids</taxon>
        <taxon>campanulids</taxon>
        <taxon>Asterales</taxon>
        <taxon>Asteraceae</taxon>
        <taxon>Asteroideae</taxon>
        <taxon>Anthemideae</taxon>
        <taxon>Anthemidinae</taxon>
        <taxon>Tanacetum</taxon>
    </lineage>
</organism>
<dbReference type="PANTHER" id="PTHR11439">
    <property type="entry name" value="GAG-POL-RELATED RETROTRANSPOSON"/>
    <property type="match status" value="1"/>
</dbReference>
<gene>
    <name evidence="1" type="ORF">Tco_0704267</name>
</gene>